<reference evidence="1" key="2">
    <citation type="journal article" date="2015" name="Fish Shellfish Immunol.">
        <title>Early steps in the European eel (Anguilla anguilla)-Vibrio vulnificus interaction in the gills: Role of the RtxA13 toxin.</title>
        <authorList>
            <person name="Callol A."/>
            <person name="Pajuelo D."/>
            <person name="Ebbesson L."/>
            <person name="Teles M."/>
            <person name="MacKenzie S."/>
            <person name="Amaro C."/>
        </authorList>
    </citation>
    <scope>NUCLEOTIDE SEQUENCE</scope>
</reference>
<accession>A0A0E9RJ34</accession>
<protein>
    <submittedName>
        <fullName evidence="1">Uncharacterized protein</fullName>
    </submittedName>
</protein>
<evidence type="ECO:0000313" key="1">
    <source>
        <dbReference type="EMBL" id="JAH29176.1"/>
    </source>
</evidence>
<organism evidence="1">
    <name type="scientific">Anguilla anguilla</name>
    <name type="common">European freshwater eel</name>
    <name type="synonym">Muraena anguilla</name>
    <dbReference type="NCBI Taxonomy" id="7936"/>
    <lineage>
        <taxon>Eukaryota</taxon>
        <taxon>Metazoa</taxon>
        <taxon>Chordata</taxon>
        <taxon>Craniata</taxon>
        <taxon>Vertebrata</taxon>
        <taxon>Euteleostomi</taxon>
        <taxon>Actinopterygii</taxon>
        <taxon>Neopterygii</taxon>
        <taxon>Teleostei</taxon>
        <taxon>Anguilliformes</taxon>
        <taxon>Anguillidae</taxon>
        <taxon>Anguilla</taxon>
    </lineage>
</organism>
<dbReference type="AlphaFoldDB" id="A0A0E9RJ34"/>
<name>A0A0E9RJ34_ANGAN</name>
<reference evidence="1" key="1">
    <citation type="submission" date="2014-11" db="EMBL/GenBank/DDBJ databases">
        <authorList>
            <person name="Amaro Gonzalez C."/>
        </authorList>
    </citation>
    <scope>NUCLEOTIDE SEQUENCE</scope>
</reference>
<sequence>MVKNKCFTDMSLFAQNIIF</sequence>
<dbReference type="EMBL" id="GBXM01079401">
    <property type="protein sequence ID" value="JAH29176.1"/>
    <property type="molecule type" value="Transcribed_RNA"/>
</dbReference>
<proteinExistence type="predicted"/>